<evidence type="ECO:0000313" key="2">
    <source>
        <dbReference type="Proteomes" id="UP001213039"/>
    </source>
</evidence>
<dbReference type="EMBL" id="CP114370">
    <property type="protein sequence ID" value="WBP83966.1"/>
    <property type="molecule type" value="Genomic_DNA"/>
</dbReference>
<gene>
    <name evidence="1" type="ORF">Me_995_000599</name>
</gene>
<organism evidence="1 2">
    <name type="scientific">Mycoplasmopsis edwardii</name>
    <dbReference type="NCBI Taxonomy" id="53558"/>
    <lineage>
        <taxon>Bacteria</taxon>
        <taxon>Bacillati</taxon>
        <taxon>Mycoplasmatota</taxon>
        <taxon>Mycoplasmoidales</taxon>
        <taxon>Metamycoplasmataceae</taxon>
        <taxon>Mycoplasmopsis</taxon>
    </lineage>
</organism>
<protein>
    <submittedName>
        <fullName evidence="1">Thioredoxin family protein</fullName>
    </submittedName>
</protein>
<name>A0ACD4PJR2_9BACT</name>
<accession>A0ACD4PJR2</accession>
<keyword evidence="2" id="KW-1185">Reference proteome</keyword>
<proteinExistence type="predicted"/>
<reference evidence="1" key="1">
    <citation type="submission" date="2022-12" db="EMBL/GenBank/DDBJ databases">
        <authorList>
            <consortium name="Asia Pacific Centre for Animal Health"/>
            <person name="Klose S.M."/>
            <person name="Legione A.R."/>
            <person name="Monotti I."/>
            <person name="Bushell R."/>
            <person name="Marenda M.S."/>
            <person name="Sugiyama T."/>
            <person name="Browning G.F."/>
            <person name="Vaz P.K."/>
        </authorList>
    </citation>
    <scope>NUCLEOTIDE SEQUENCE</scope>
    <source>
        <strain evidence="1">Felid995</strain>
    </source>
</reference>
<evidence type="ECO:0000313" key="1">
    <source>
        <dbReference type="EMBL" id="WBP83966.1"/>
    </source>
</evidence>
<dbReference type="Proteomes" id="UP001213039">
    <property type="component" value="Chromosome"/>
</dbReference>
<sequence>MLREVNAQEALESIKSGKKLLVFHALWCGPCRMYKSTLEELAEKNGVEVLRVNIEENREFATQAGVRSIPYSQVYEDGKMTKDLLGFRTYDDLVSELSDFVNKK</sequence>